<dbReference type="FunFam" id="3.30.70.330:FF:000233">
    <property type="entry name" value="Zinc finger CCHC-type and RNA-binding motif-containing protein 1"/>
    <property type="match status" value="1"/>
</dbReference>
<dbReference type="FunCoup" id="A0A6P8HZQ2">
    <property type="interactions" value="2112"/>
</dbReference>
<feature type="compositionally biased region" description="Basic and acidic residues" evidence="14">
    <location>
        <begin position="173"/>
        <end position="183"/>
    </location>
</feature>
<dbReference type="Gene3D" id="4.10.60.10">
    <property type="entry name" value="Zinc finger, CCHC-type"/>
    <property type="match status" value="1"/>
</dbReference>
<keyword evidence="18" id="KW-1185">Reference proteome</keyword>
<evidence type="ECO:0000259" key="15">
    <source>
        <dbReference type="PROSITE" id="PS50102"/>
    </source>
</evidence>
<evidence type="ECO:0000256" key="8">
    <source>
        <dbReference type="ARBA" id="ARBA00022884"/>
    </source>
</evidence>
<evidence type="ECO:0000256" key="1">
    <source>
        <dbReference type="ARBA" id="ARBA00004123"/>
    </source>
</evidence>
<comment type="subcellular location">
    <subcellularLocation>
        <location evidence="1">Nucleus</location>
    </subcellularLocation>
</comment>
<evidence type="ECO:0000256" key="5">
    <source>
        <dbReference type="ARBA" id="ARBA00022728"/>
    </source>
</evidence>
<dbReference type="InterPro" id="IPR012677">
    <property type="entry name" value="Nucleotide-bd_a/b_plait_sf"/>
</dbReference>
<dbReference type="PROSITE" id="PS50158">
    <property type="entry name" value="ZF_CCHC"/>
    <property type="match status" value="1"/>
</dbReference>
<keyword evidence="3" id="KW-0507">mRNA processing</keyword>
<dbReference type="GO" id="GO:0008270">
    <property type="term" value="F:zinc ion binding"/>
    <property type="evidence" value="ECO:0007669"/>
    <property type="project" value="UniProtKB-KW"/>
</dbReference>
<evidence type="ECO:0000256" key="2">
    <source>
        <dbReference type="ARBA" id="ARBA00015428"/>
    </source>
</evidence>
<evidence type="ECO:0000256" key="6">
    <source>
        <dbReference type="ARBA" id="ARBA00022771"/>
    </source>
</evidence>
<name>A0A6P8HZQ2_ACTTE</name>
<evidence type="ECO:0000256" key="3">
    <source>
        <dbReference type="ARBA" id="ARBA00022664"/>
    </source>
</evidence>
<dbReference type="GO" id="GO:0003723">
    <property type="term" value="F:RNA binding"/>
    <property type="evidence" value="ECO:0007669"/>
    <property type="project" value="UniProtKB-UniRule"/>
</dbReference>
<keyword evidence="7" id="KW-0862">Zinc</keyword>
<dbReference type="InterPro" id="IPR035979">
    <property type="entry name" value="RBD_domain_sf"/>
</dbReference>
<keyword evidence="4" id="KW-0479">Metal-binding</keyword>
<evidence type="ECO:0000256" key="4">
    <source>
        <dbReference type="ARBA" id="ARBA00022723"/>
    </source>
</evidence>
<dbReference type="SUPFAM" id="SSF54928">
    <property type="entry name" value="RNA-binding domain, RBD"/>
    <property type="match status" value="1"/>
</dbReference>
<dbReference type="InterPro" id="IPR036875">
    <property type="entry name" value="Znf_CCHC_sf"/>
</dbReference>
<evidence type="ECO:0000313" key="18">
    <source>
        <dbReference type="Proteomes" id="UP000515163"/>
    </source>
</evidence>
<dbReference type="SUPFAM" id="SSF57756">
    <property type="entry name" value="Retrovirus zinc finger-like domains"/>
    <property type="match status" value="1"/>
</dbReference>
<keyword evidence="9" id="KW-0508">mRNA splicing</keyword>
<dbReference type="InterPro" id="IPR017896">
    <property type="entry name" value="4Fe4S_Fe-S-bd"/>
</dbReference>
<dbReference type="InterPro" id="IPR000504">
    <property type="entry name" value="RRM_dom"/>
</dbReference>
<keyword evidence="6 12" id="KW-0863">Zinc-finger</keyword>
<dbReference type="InParanoid" id="A0A6P8HZQ2"/>
<dbReference type="PROSITE" id="PS50102">
    <property type="entry name" value="RRM"/>
    <property type="match status" value="1"/>
</dbReference>
<reference evidence="19" key="1">
    <citation type="submission" date="2025-08" db="UniProtKB">
        <authorList>
            <consortium name="RefSeq"/>
        </authorList>
    </citation>
    <scope>IDENTIFICATION</scope>
    <source>
        <tissue evidence="19">Tentacle</tissue>
    </source>
</reference>
<dbReference type="Gene3D" id="3.30.70.330">
    <property type="match status" value="1"/>
</dbReference>
<evidence type="ECO:0000256" key="12">
    <source>
        <dbReference type="PROSITE-ProRule" id="PRU00047"/>
    </source>
</evidence>
<dbReference type="FunFam" id="4.10.60.10:FF:000009">
    <property type="entry name" value="Zinc finger CCHC-type and RNA-binding motif-containing protein 1"/>
    <property type="match status" value="1"/>
</dbReference>
<dbReference type="RefSeq" id="XP_031558087.1">
    <property type="nucleotide sequence ID" value="XM_031702227.1"/>
</dbReference>
<organism evidence="18 19">
    <name type="scientific">Actinia tenebrosa</name>
    <name type="common">Australian red waratah sea anemone</name>
    <dbReference type="NCBI Taxonomy" id="6105"/>
    <lineage>
        <taxon>Eukaryota</taxon>
        <taxon>Metazoa</taxon>
        <taxon>Cnidaria</taxon>
        <taxon>Anthozoa</taxon>
        <taxon>Hexacorallia</taxon>
        <taxon>Actiniaria</taxon>
        <taxon>Actiniidae</taxon>
        <taxon>Actinia</taxon>
    </lineage>
</organism>
<dbReference type="GeneID" id="116294594"/>
<evidence type="ECO:0000256" key="11">
    <source>
        <dbReference type="ARBA" id="ARBA00032031"/>
    </source>
</evidence>
<keyword evidence="10" id="KW-0539">Nucleus</keyword>
<dbReference type="Pfam" id="PF00076">
    <property type="entry name" value="RRM_1"/>
    <property type="match status" value="1"/>
</dbReference>
<dbReference type="OrthoDB" id="267048at2759"/>
<dbReference type="Proteomes" id="UP000515163">
    <property type="component" value="Unplaced"/>
</dbReference>
<keyword evidence="8 13" id="KW-0694">RNA-binding</keyword>
<feature type="region of interest" description="Disordered" evidence="14">
    <location>
        <begin position="125"/>
        <end position="208"/>
    </location>
</feature>
<dbReference type="CDD" id="cd12393">
    <property type="entry name" value="RRM_ZCRB1"/>
    <property type="match status" value="1"/>
</dbReference>
<dbReference type="PROSITE" id="PS51379">
    <property type="entry name" value="4FE4S_FER_2"/>
    <property type="match status" value="1"/>
</dbReference>
<accession>A0A6P8HZQ2</accession>
<feature type="domain" description="CCHC-type" evidence="16">
    <location>
        <begin position="106"/>
        <end position="122"/>
    </location>
</feature>
<gene>
    <name evidence="19" type="primary">LOC116294594</name>
</gene>
<feature type="compositionally biased region" description="Polar residues" evidence="14">
    <location>
        <begin position="185"/>
        <end position="200"/>
    </location>
</feature>
<feature type="domain" description="RRM" evidence="15">
    <location>
        <begin position="10"/>
        <end position="88"/>
    </location>
</feature>
<evidence type="ECO:0000256" key="14">
    <source>
        <dbReference type="SAM" id="MobiDB-lite"/>
    </source>
</evidence>
<evidence type="ECO:0000259" key="16">
    <source>
        <dbReference type="PROSITE" id="PS50158"/>
    </source>
</evidence>
<dbReference type="InterPro" id="IPR044598">
    <property type="entry name" value="ZCRB1"/>
</dbReference>
<feature type="compositionally biased region" description="Acidic residues" evidence="14">
    <location>
        <begin position="144"/>
        <end position="160"/>
    </location>
</feature>
<dbReference type="PANTHER" id="PTHR46259:SF1">
    <property type="entry name" value="ZINC FINGER CCHC-TYPE AND RNA-BINDING MOTIF-CONTAINING PROTEIN 1"/>
    <property type="match status" value="1"/>
</dbReference>
<dbReference type="SMART" id="SM00360">
    <property type="entry name" value="RRM"/>
    <property type="match status" value="1"/>
</dbReference>
<dbReference type="InterPro" id="IPR034219">
    <property type="entry name" value="ZCRB1_RRM"/>
</dbReference>
<evidence type="ECO:0000256" key="9">
    <source>
        <dbReference type="ARBA" id="ARBA00023187"/>
    </source>
</evidence>
<dbReference type="GO" id="GO:0005689">
    <property type="term" value="C:U12-type spliceosomal complex"/>
    <property type="evidence" value="ECO:0007669"/>
    <property type="project" value="InterPro"/>
</dbReference>
<protein>
    <recommendedName>
        <fullName evidence="2">Zinc finger CCHC-type and RNA-binding motif-containing protein 1</fullName>
    </recommendedName>
    <alternativeName>
        <fullName evidence="11">U11/U12 small nuclear ribonucleoprotein 31 kDa protein</fullName>
    </alternativeName>
</protein>
<dbReference type="PANTHER" id="PTHR46259">
    <property type="entry name" value="ZINC FINGER CCHC-TYPE AND RNA-BINDING MOTIF-CONTAINING PROTEIN 1"/>
    <property type="match status" value="1"/>
</dbReference>
<evidence type="ECO:0000259" key="17">
    <source>
        <dbReference type="PROSITE" id="PS51379"/>
    </source>
</evidence>
<evidence type="ECO:0000256" key="13">
    <source>
        <dbReference type="PROSITE-ProRule" id="PRU00176"/>
    </source>
</evidence>
<keyword evidence="5" id="KW-0747">Spliceosome</keyword>
<dbReference type="AlphaFoldDB" id="A0A6P8HZQ2"/>
<sequence>MSGGLAPSKSTIYVGNLPYSLTNSDLYKVFSRYGKVVRVTILKDKESRESKGVAFILFLDKQTAQAAVSSVNNKQMFGRTIKCCIAKDNGRASEFIRRREYPDKSRCYECGECGHLSYECPKNVLGERERPPKKNKKKKRKLEEEEVEEEEEEQQGEDPSEWSLGAAIQECARLADEKEEPHKVQQPSASKKRIVQSSYFSDDEEYGD</sequence>
<dbReference type="InterPro" id="IPR001878">
    <property type="entry name" value="Znf_CCHC"/>
</dbReference>
<feature type="domain" description="4Fe-4S ferredoxin-type" evidence="17">
    <location>
        <begin position="98"/>
        <end position="130"/>
    </location>
</feature>
<evidence type="ECO:0000256" key="7">
    <source>
        <dbReference type="ARBA" id="ARBA00022833"/>
    </source>
</evidence>
<proteinExistence type="predicted"/>
<dbReference type="GO" id="GO:0000398">
    <property type="term" value="P:mRNA splicing, via spliceosome"/>
    <property type="evidence" value="ECO:0007669"/>
    <property type="project" value="InterPro"/>
</dbReference>
<evidence type="ECO:0000256" key="10">
    <source>
        <dbReference type="ARBA" id="ARBA00023242"/>
    </source>
</evidence>
<evidence type="ECO:0000313" key="19">
    <source>
        <dbReference type="RefSeq" id="XP_031558087.1"/>
    </source>
</evidence>
<dbReference type="KEGG" id="aten:116294594"/>